<dbReference type="PANTHER" id="PTHR24221">
    <property type="entry name" value="ATP-BINDING CASSETTE SUB-FAMILY B"/>
    <property type="match status" value="1"/>
</dbReference>
<keyword evidence="11" id="KW-1185">Reference proteome</keyword>
<evidence type="ECO:0000259" key="9">
    <source>
        <dbReference type="PROSITE" id="PS50929"/>
    </source>
</evidence>
<dbReference type="RefSeq" id="WP_209687060.1">
    <property type="nucleotide sequence ID" value="NZ_JAGGLU010000008.1"/>
</dbReference>
<dbReference type="InterPro" id="IPR036640">
    <property type="entry name" value="ABC1_TM_sf"/>
</dbReference>
<evidence type="ECO:0000256" key="4">
    <source>
        <dbReference type="ARBA" id="ARBA00022840"/>
    </source>
</evidence>
<keyword evidence="4 10" id="KW-0067">ATP-binding</keyword>
<evidence type="ECO:0000256" key="3">
    <source>
        <dbReference type="ARBA" id="ARBA00022741"/>
    </source>
</evidence>
<feature type="transmembrane region" description="Helical" evidence="7">
    <location>
        <begin position="145"/>
        <end position="163"/>
    </location>
</feature>
<dbReference type="PROSITE" id="PS00211">
    <property type="entry name" value="ABC_TRANSPORTER_1"/>
    <property type="match status" value="1"/>
</dbReference>
<dbReference type="Gene3D" id="1.20.1560.10">
    <property type="entry name" value="ABC transporter type 1, transmembrane domain"/>
    <property type="match status" value="1"/>
</dbReference>
<keyword evidence="2 7" id="KW-0812">Transmembrane</keyword>
<dbReference type="SUPFAM" id="SSF90123">
    <property type="entry name" value="ABC transporter transmembrane region"/>
    <property type="match status" value="1"/>
</dbReference>
<keyword evidence="5 7" id="KW-1133">Transmembrane helix</keyword>
<dbReference type="InterPro" id="IPR039421">
    <property type="entry name" value="Type_1_exporter"/>
</dbReference>
<dbReference type="PROSITE" id="PS50929">
    <property type="entry name" value="ABC_TM1F"/>
    <property type="match status" value="1"/>
</dbReference>
<dbReference type="Pfam" id="PF00664">
    <property type="entry name" value="ABC_membrane"/>
    <property type="match status" value="1"/>
</dbReference>
<comment type="caution">
    <text evidence="10">The sequence shown here is derived from an EMBL/GenBank/DDBJ whole genome shotgun (WGS) entry which is preliminary data.</text>
</comment>
<dbReference type="Gene3D" id="3.40.50.300">
    <property type="entry name" value="P-loop containing nucleotide triphosphate hydrolases"/>
    <property type="match status" value="1"/>
</dbReference>
<evidence type="ECO:0000313" key="10">
    <source>
        <dbReference type="EMBL" id="MBP2058318.1"/>
    </source>
</evidence>
<dbReference type="InterPro" id="IPR003593">
    <property type="entry name" value="AAA+_ATPase"/>
</dbReference>
<evidence type="ECO:0000256" key="5">
    <source>
        <dbReference type="ARBA" id="ARBA00022989"/>
    </source>
</evidence>
<feature type="domain" description="ABC transmembrane type-1" evidence="9">
    <location>
        <begin position="11"/>
        <end position="280"/>
    </location>
</feature>
<organism evidence="10 11">
    <name type="scientific">Lactobacillus colini</name>
    <dbReference type="NCBI Taxonomy" id="1819254"/>
    <lineage>
        <taxon>Bacteria</taxon>
        <taxon>Bacillati</taxon>
        <taxon>Bacillota</taxon>
        <taxon>Bacilli</taxon>
        <taxon>Lactobacillales</taxon>
        <taxon>Lactobacillaceae</taxon>
        <taxon>Lactobacillus</taxon>
    </lineage>
</organism>
<accession>A0ABS4MFC2</accession>
<comment type="subcellular location">
    <subcellularLocation>
        <location evidence="1">Cell membrane</location>
        <topology evidence="1">Multi-pass membrane protein</topology>
    </subcellularLocation>
</comment>
<evidence type="ECO:0000256" key="1">
    <source>
        <dbReference type="ARBA" id="ARBA00004651"/>
    </source>
</evidence>
<dbReference type="SUPFAM" id="SSF52540">
    <property type="entry name" value="P-loop containing nucleoside triphosphate hydrolases"/>
    <property type="match status" value="1"/>
</dbReference>
<evidence type="ECO:0000313" key="11">
    <source>
        <dbReference type="Proteomes" id="UP001519292"/>
    </source>
</evidence>
<feature type="transmembrane region" description="Helical" evidence="7">
    <location>
        <begin position="12"/>
        <end position="30"/>
    </location>
</feature>
<name>A0ABS4MFC2_9LACO</name>
<dbReference type="EMBL" id="JAGGLU010000008">
    <property type="protein sequence ID" value="MBP2058318.1"/>
    <property type="molecule type" value="Genomic_DNA"/>
</dbReference>
<feature type="transmembrane region" description="Helical" evidence="7">
    <location>
        <begin position="50"/>
        <end position="68"/>
    </location>
</feature>
<sequence>MLYKYSNKAKFVMMVVVGLVVNLQNILIAYMVQTLTNIATKRSWGNLNNFFLIIGSGFCVILLAGLIFNRLKTSIIQEVNTYLRMKIFSGMINQTKEENETSLGFLTNDFKLLETNRFDAQIEIIMQVFSLVFALSYALSVNLLITILFLVGSFIPMIISGIFQKKIQLTSQKWTAANSKYVNQSKNFIAGSETLQLYHGLASATMKNKQKVDLLELSLRKMNLVSLDTNTWINFIAPVTTFLFPFIFGIYLVVKGQTQLGALFAIVQLANSFVNPILIILEDKNQLSTTKKIVERVNRFIKLDSSQSIAKHEQFNKLSLRGLTLERQGTSLVEKLDFSIFKGDKLAVIGPSGSGKSTLLQYLLTGKYGQAQSIKMDEQELQAGKFKDLFAYASQSPVIFADSLWFNLTLGKDISRENVVNVCHNLGLDSVIKEKGFDYQLGDNADQLSGGQLARIELARAILANRPILLLDEINASLDQKTANQIHNYLLKSDLTFLEVIHHYEKDELRAYDQVINLENYLH</sequence>
<dbReference type="InterPro" id="IPR027417">
    <property type="entry name" value="P-loop_NTPase"/>
</dbReference>
<evidence type="ECO:0000256" key="7">
    <source>
        <dbReference type="SAM" id="Phobius"/>
    </source>
</evidence>
<feature type="transmembrane region" description="Helical" evidence="7">
    <location>
        <begin position="260"/>
        <end position="281"/>
    </location>
</feature>
<evidence type="ECO:0000259" key="8">
    <source>
        <dbReference type="PROSITE" id="PS50893"/>
    </source>
</evidence>
<dbReference type="InterPro" id="IPR011527">
    <property type="entry name" value="ABC1_TM_dom"/>
</dbReference>
<dbReference type="SMART" id="SM00382">
    <property type="entry name" value="AAA"/>
    <property type="match status" value="1"/>
</dbReference>
<dbReference type="InterPro" id="IPR017871">
    <property type="entry name" value="ABC_transporter-like_CS"/>
</dbReference>
<keyword evidence="3" id="KW-0547">Nucleotide-binding</keyword>
<feature type="transmembrane region" description="Helical" evidence="7">
    <location>
        <begin position="231"/>
        <end position="254"/>
    </location>
</feature>
<dbReference type="GO" id="GO:0005524">
    <property type="term" value="F:ATP binding"/>
    <property type="evidence" value="ECO:0007669"/>
    <property type="project" value="UniProtKB-KW"/>
</dbReference>
<dbReference type="Pfam" id="PF00005">
    <property type="entry name" value="ABC_tran"/>
    <property type="match status" value="1"/>
</dbReference>
<keyword evidence="6 7" id="KW-0472">Membrane</keyword>
<feature type="domain" description="ABC transporter" evidence="8">
    <location>
        <begin position="318"/>
        <end position="522"/>
    </location>
</feature>
<gene>
    <name evidence="10" type="ORF">J2Z60_001497</name>
</gene>
<reference evidence="10 11" key="1">
    <citation type="submission" date="2021-03" db="EMBL/GenBank/DDBJ databases">
        <title>Genomic Encyclopedia of Type Strains, Phase IV (KMG-IV): sequencing the most valuable type-strain genomes for metagenomic binning, comparative biology and taxonomic classification.</title>
        <authorList>
            <person name="Goeker M."/>
        </authorList>
    </citation>
    <scope>NUCLEOTIDE SEQUENCE [LARGE SCALE GENOMIC DNA]</scope>
    <source>
        <strain evidence="10 11">DSM 101872</strain>
    </source>
</reference>
<evidence type="ECO:0000256" key="2">
    <source>
        <dbReference type="ARBA" id="ARBA00022692"/>
    </source>
</evidence>
<dbReference type="InterPro" id="IPR003439">
    <property type="entry name" value="ABC_transporter-like_ATP-bd"/>
</dbReference>
<dbReference type="PANTHER" id="PTHR24221:SF654">
    <property type="entry name" value="ATP-BINDING CASSETTE SUB-FAMILY B MEMBER 6"/>
    <property type="match status" value="1"/>
</dbReference>
<evidence type="ECO:0000256" key="6">
    <source>
        <dbReference type="ARBA" id="ARBA00023136"/>
    </source>
</evidence>
<dbReference type="Proteomes" id="UP001519292">
    <property type="component" value="Unassembled WGS sequence"/>
</dbReference>
<proteinExistence type="predicted"/>
<dbReference type="PROSITE" id="PS50893">
    <property type="entry name" value="ABC_TRANSPORTER_2"/>
    <property type="match status" value="1"/>
</dbReference>
<protein>
    <submittedName>
        <fullName evidence="10">ATP-binding cassette subfamily C protein</fullName>
    </submittedName>
</protein>